<accession>A0A101T069</accession>
<comment type="caution">
    <text evidence="3">The sequence shown here is derived from an EMBL/GenBank/DDBJ whole genome shotgun (WGS) entry which is preliminary data.</text>
</comment>
<dbReference type="EMBL" id="LMWX01000030">
    <property type="protein sequence ID" value="KUN83347.1"/>
    <property type="molecule type" value="Genomic_DNA"/>
</dbReference>
<evidence type="ECO:0000313" key="4">
    <source>
        <dbReference type="Proteomes" id="UP000053024"/>
    </source>
</evidence>
<proteinExistence type="predicted"/>
<evidence type="ECO:0008006" key="5">
    <source>
        <dbReference type="Google" id="ProtNLM"/>
    </source>
</evidence>
<feature type="chain" id="PRO_5007106758" description="Secreted protein" evidence="2">
    <location>
        <begin position="28"/>
        <end position="115"/>
    </location>
</feature>
<dbReference type="AlphaFoldDB" id="A0A101T069"/>
<organism evidence="3 4">
    <name type="scientific">Streptomyces bungoensis</name>
    <dbReference type="NCBI Taxonomy" id="285568"/>
    <lineage>
        <taxon>Bacteria</taxon>
        <taxon>Bacillati</taxon>
        <taxon>Actinomycetota</taxon>
        <taxon>Actinomycetes</taxon>
        <taxon>Kitasatosporales</taxon>
        <taxon>Streptomycetaceae</taxon>
        <taxon>Streptomyces</taxon>
    </lineage>
</organism>
<evidence type="ECO:0000256" key="2">
    <source>
        <dbReference type="SAM" id="SignalP"/>
    </source>
</evidence>
<feature type="compositionally biased region" description="Polar residues" evidence="1">
    <location>
        <begin position="91"/>
        <end position="103"/>
    </location>
</feature>
<feature type="region of interest" description="Disordered" evidence="1">
    <location>
        <begin position="88"/>
        <end position="115"/>
    </location>
</feature>
<dbReference type="STRING" id="285568.AQJ66_19110"/>
<evidence type="ECO:0000313" key="3">
    <source>
        <dbReference type="EMBL" id="KUN83347.1"/>
    </source>
</evidence>
<reference evidence="3 4" key="1">
    <citation type="submission" date="2015-10" db="EMBL/GenBank/DDBJ databases">
        <title>Draft genome sequence of Streptomyces bungoensis DSM 41781, type strain for the species Streptomyces bungoensis.</title>
        <authorList>
            <person name="Ruckert C."/>
            <person name="Winkler A."/>
            <person name="Kalinowski J."/>
            <person name="Kampfer P."/>
            <person name="Glaeser S."/>
        </authorList>
    </citation>
    <scope>NUCLEOTIDE SEQUENCE [LARGE SCALE GENOMIC DNA]</scope>
    <source>
        <strain evidence="3 4">DSM 41781</strain>
    </source>
</reference>
<evidence type="ECO:0000256" key="1">
    <source>
        <dbReference type="SAM" id="MobiDB-lite"/>
    </source>
</evidence>
<gene>
    <name evidence="3" type="ORF">AQJ66_19110</name>
</gene>
<dbReference type="RefSeq" id="WP_061923375.1">
    <property type="nucleotide sequence ID" value="NZ_JBEYBH010000038.1"/>
</dbReference>
<keyword evidence="4" id="KW-1185">Reference proteome</keyword>
<name>A0A101T069_9ACTN</name>
<sequence length="115" mass="12174">MFSRQRIATFSGLVGTLAVMSLGGAHAYAGTSPGGCEASVRDDTTCVHKGETLYKDKGGRYVIKQSQDCSTLGRPHLVDPEDGLLGREPTDTGSLVACSNRTSLPKGFEPPRFPS</sequence>
<feature type="signal peptide" evidence="2">
    <location>
        <begin position="1"/>
        <end position="27"/>
    </location>
</feature>
<keyword evidence="2" id="KW-0732">Signal</keyword>
<dbReference type="Proteomes" id="UP000053024">
    <property type="component" value="Unassembled WGS sequence"/>
</dbReference>
<protein>
    <recommendedName>
        <fullName evidence="5">Secreted protein</fullName>
    </recommendedName>
</protein>
<dbReference type="OrthoDB" id="4236437at2"/>